<evidence type="ECO:0000313" key="5">
    <source>
        <dbReference type="EMBL" id="MDD7971363.1"/>
    </source>
</evidence>
<dbReference type="PRINTS" id="PR00035">
    <property type="entry name" value="HTHGNTR"/>
</dbReference>
<dbReference type="InterPro" id="IPR011711">
    <property type="entry name" value="GntR_C"/>
</dbReference>
<accession>A0ABT5T8B8</accession>
<dbReference type="Gene3D" id="1.10.10.10">
    <property type="entry name" value="Winged helix-like DNA-binding domain superfamily/Winged helix DNA-binding domain"/>
    <property type="match status" value="1"/>
</dbReference>
<evidence type="ECO:0000259" key="4">
    <source>
        <dbReference type="PROSITE" id="PS50949"/>
    </source>
</evidence>
<keyword evidence="2" id="KW-0238">DNA-binding</keyword>
<dbReference type="SUPFAM" id="SSF48008">
    <property type="entry name" value="GntR ligand-binding domain-like"/>
    <property type="match status" value="1"/>
</dbReference>
<evidence type="ECO:0000256" key="1">
    <source>
        <dbReference type="ARBA" id="ARBA00023015"/>
    </source>
</evidence>
<dbReference type="SUPFAM" id="SSF46785">
    <property type="entry name" value="Winged helix' DNA-binding domain"/>
    <property type="match status" value="1"/>
</dbReference>
<keyword evidence="3" id="KW-0804">Transcription</keyword>
<evidence type="ECO:0000256" key="3">
    <source>
        <dbReference type="ARBA" id="ARBA00023163"/>
    </source>
</evidence>
<reference evidence="5" key="1">
    <citation type="submission" date="2023-02" db="EMBL/GenBank/DDBJ databases">
        <title>Description of Roseinatronobacter alkalisoli sp. nov., an alkaliphilic bacerium isolated from soda soil.</title>
        <authorList>
            <person name="Wei W."/>
        </authorList>
    </citation>
    <scope>NUCLEOTIDE SEQUENCE</scope>
    <source>
        <strain evidence="5">HJB301</strain>
    </source>
</reference>
<name>A0ABT5T8B8_9RHOB</name>
<organism evidence="5 6">
    <name type="scientific">Roseinatronobacter alkalisoli</name>
    <dbReference type="NCBI Taxonomy" id="3028235"/>
    <lineage>
        <taxon>Bacteria</taxon>
        <taxon>Pseudomonadati</taxon>
        <taxon>Pseudomonadota</taxon>
        <taxon>Alphaproteobacteria</taxon>
        <taxon>Rhodobacterales</taxon>
        <taxon>Paracoccaceae</taxon>
        <taxon>Roseinatronobacter</taxon>
    </lineage>
</organism>
<keyword evidence="1" id="KW-0805">Transcription regulation</keyword>
<dbReference type="Proteomes" id="UP001431784">
    <property type="component" value="Unassembled WGS sequence"/>
</dbReference>
<dbReference type="EMBL" id="JAQZSM010000007">
    <property type="protein sequence ID" value="MDD7971363.1"/>
    <property type="molecule type" value="Genomic_DNA"/>
</dbReference>
<dbReference type="Pfam" id="PF00392">
    <property type="entry name" value="GntR"/>
    <property type="match status" value="1"/>
</dbReference>
<protein>
    <submittedName>
        <fullName evidence="5">GntR family transcriptional regulator</fullName>
    </submittedName>
</protein>
<dbReference type="RefSeq" id="WP_274352048.1">
    <property type="nucleotide sequence ID" value="NZ_JAQZSM010000007.1"/>
</dbReference>
<dbReference type="PROSITE" id="PS50949">
    <property type="entry name" value="HTH_GNTR"/>
    <property type="match status" value="1"/>
</dbReference>
<proteinExistence type="predicted"/>
<evidence type="ECO:0000256" key="2">
    <source>
        <dbReference type="ARBA" id="ARBA00023125"/>
    </source>
</evidence>
<keyword evidence="6" id="KW-1185">Reference proteome</keyword>
<sequence length="231" mass="25650">MPWLAENANNEAVARICDRVWLAVVQRSLRPGTRLKEEDLAEVFGVSRARVRQALSLLEKDGLVSLVPNRGACIAEPSVSEARDAFYTRGFIEKRLVERLCHTATDADIAALRAHIARERAAHAGQDSEAIIRLSGEFHLLIARLTDAEFLTKILRTLTTRTSLITAMYQSETTQTCGPDEHEAIVTAIESRDVVRAAEMMEHHLHHLESALQLNDAKSPAAGLREALRLD</sequence>
<dbReference type="InterPro" id="IPR000524">
    <property type="entry name" value="Tscrpt_reg_HTH_GntR"/>
</dbReference>
<dbReference type="PANTHER" id="PTHR43537:SF53">
    <property type="entry name" value="HTH-TYPE TRANSCRIPTIONAL REPRESSOR NANR"/>
    <property type="match status" value="1"/>
</dbReference>
<dbReference type="InterPro" id="IPR008920">
    <property type="entry name" value="TF_FadR/GntR_C"/>
</dbReference>
<dbReference type="PANTHER" id="PTHR43537">
    <property type="entry name" value="TRANSCRIPTIONAL REGULATOR, GNTR FAMILY"/>
    <property type="match status" value="1"/>
</dbReference>
<dbReference type="Pfam" id="PF07729">
    <property type="entry name" value="FCD"/>
    <property type="match status" value="1"/>
</dbReference>
<feature type="domain" description="HTH gntR-type" evidence="4">
    <location>
        <begin position="10"/>
        <end position="77"/>
    </location>
</feature>
<evidence type="ECO:0000313" key="6">
    <source>
        <dbReference type="Proteomes" id="UP001431784"/>
    </source>
</evidence>
<dbReference type="InterPro" id="IPR036388">
    <property type="entry name" value="WH-like_DNA-bd_sf"/>
</dbReference>
<dbReference type="Gene3D" id="1.20.120.530">
    <property type="entry name" value="GntR ligand-binding domain-like"/>
    <property type="match status" value="1"/>
</dbReference>
<dbReference type="InterPro" id="IPR036390">
    <property type="entry name" value="WH_DNA-bd_sf"/>
</dbReference>
<gene>
    <name evidence="5" type="ORF">PUT78_09625</name>
</gene>
<comment type="caution">
    <text evidence="5">The sequence shown here is derived from an EMBL/GenBank/DDBJ whole genome shotgun (WGS) entry which is preliminary data.</text>
</comment>
<dbReference type="SMART" id="SM00895">
    <property type="entry name" value="FCD"/>
    <property type="match status" value="1"/>
</dbReference>
<dbReference type="SMART" id="SM00345">
    <property type="entry name" value="HTH_GNTR"/>
    <property type="match status" value="1"/>
</dbReference>